<feature type="transmembrane region" description="Helical" evidence="8">
    <location>
        <begin position="44"/>
        <end position="61"/>
    </location>
</feature>
<dbReference type="GO" id="GO:0005886">
    <property type="term" value="C:plasma membrane"/>
    <property type="evidence" value="ECO:0007669"/>
    <property type="project" value="UniProtKB-SubCell"/>
</dbReference>
<sequence length="394" mass="43194">MANQESLVPLKSLLFCFHASNTIIVSFLPLYLQFKGLSGTEIGLVLAIGPLASIFAQPFWGYMSDKYRTVKRILMICLIGLLVSSVIFFQMNSLIAILGMAAIFYFFISPIGALGDSLAQRRADALGKSFGTIRTWGSIGFAISSLVVGEILARTGIQYMIWPYLFFGLACLAMCFTLVDVPTKSQKSIQLKDVKLLIQNPPFIIFLFLVMFITITHRTSDSFIGIYIAQLGGGEGLIGISWFLGVASEALVFALAGFWFRKFPPLIFIIIAGLLYSVRWYMYAVFDDPALIVAFQFLHGLTFGVFYLSAFQYVTRLIPENLQATGHLVFVSVFFGLSGIIGSLGGGALIDSAGGGFLYGCMGTLAFIGAILLLIYHVLPFGKETKQKKMKVSS</sequence>
<keyword evidence="3" id="KW-1003">Cell membrane</keyword>
<dbReference type="OrthoDB" id="1650886at2"/>
<dbReference type="EMBL" id="CP041666">
    <property type="protein sequence ID" value="QDP39027.1"/>
    <property type="molecule type" value="Genomic_DNA"/>
</dbReference>
<evidence type="ECO:0000256" key="3">
    <source>
        <dbReference type="ARBA" id="ARBA00022475"/>
    </source>
</evidence>
<keyword evidence="6 8" id="KW-1133">Transmembrane helix</keyword>
<dbReference type="SUPFAM" id="SSF103473">
    <property type="entry name" value="MFS general substrate transporter"/>
    <property type="match status" value="1"/>
</dbReference>
<evidence type="ECO:0000256" key="8">
    <source>
        <dbReference type="SAM" id="Phobius"/>
    </source>
</evidence>
<name>A0A516KCE2_9BACI</name>
<feature type="transmembrane region" description="Helical" evidence="8">
    <location>
        <begin position="326"/>
        <end position="350"/>
    </location>
</feature>
<dbReference type="PIRSF" id="PIRSF004925">
    <property type="entry name" value="HcaT"/>
    <property type="match status" value="1"/>
</dbReference>
<dbReference type="AlphaFoldDB" id="A0A516KCE2"/>
<evidence type="ECO:0000256" key="5">
    <source>
        <dbReference type="ARBA" id="ARBA00022692"/>
    </source>
</evidence>
<proteinExistence type="predicted"/>
<protein>
    <submittedName>
        <fullName evidence="10">MFS transporter</fullName>
    </submittedName>
</protein>
<dbReference type="InterPro" id="IPR026032">
    <property type="entry name" value="HcaT-like"/>
</dbReference>
<dbReference type="KEGG" id="aqt:FN924_01635"/>
<dbReference type="InterPro" id="IPR024989">
    <property type="entry name" value="MFS_assoc_dom"/>
</dbReference>
<evidence type="ECO:0000313" key="11">
    <source>
        <dbReference type="Proteomes" id="UP000315215"/>
    </source>
</evidence>
<evidence type="ECO:0000259" key="9">
    <source>
        <dbReference type="Pfam" id="PF12832"/>
    </source>
</evidence>
<reference evidence="10 11" key="1">
    <citation type="submission" date="2019-07" db="EMBL/GenBank/DDBJ databases">
        <authorList>
            <person name="Li J."/>
        </authorList>
    </citation>
    <scope>NUCLEOTIDE SEQUENCE [LARGE SCALE GENOMIC DNA]</scope>
    <source>
        <strain evidence="10 11">TKL69</strain>
    </source>
</reference>
<dbReference type="InterPro" id="IPR036259">
    <property type="entry name" value="MFS_trans_sf"/>
</dbReference>
<evidence type="ECO:0000256" key="7">
    <source>
        <dbReference type="ARBA" id="ARBA00023136"/>
    </source>
</evidence>
<dbReference type="Proteomes" id="UP000315215">
    <property type="component" value="Chromosome"/>
</dbReference>
<keyword evidence="7 8" id="KW-0472">Membrane</keyword>
<feature type="transmembrane region" description="Helical" evidence="8">
    <location>
        <begin position="266"/>
        <end position="284"/>
    </location>
</feature>
<feature type="transmembrane region" description="Helical" evidence="8">
    <location>
        <begin position="135"/>
        <end position="153"/>
    </location>
</feature>
<feature type="domain" description="Major facilitator superfamily associated" evidence="9">
    <location>
        <begin position="9"/>
        <end position="359"/>
    </location>
</feature>
<evidence type="ECO:0000256" key="6">
    <source>
        <dbReference type="ARBA" id="ARBA00022989"/>
    </source>
</evidence>
<evidence type="ECO:0000256" key="1">
    <source>
        <dbReference type="ARBA" id="ARBA00004429"/>
    </source>
</evidence>
<keyword evidence="5 8" id="KW-0812">Transmembrane</keyword>
<keyword evidence="2" id="KW-0813">Transport</keyword>
<evidence type="ECO:0000256" key="4">
    <source>
        <dbReference type="ARBA" id="ARBA00022519"/>
    </source>
</evidence>
<comment type="subcellular location">
    <subcellularLocation>
        <location evidence="1">Cell inner membrane</location>
        <topology evidence="1">Multi-pass membrane protein</topology>
    </subcellularLocation>
</comment>
<feature type="transmembrane region" description="Helical" evidence="8">
    <location>
        <begin position="290"/>
        <end position="314"/>
    </location>
</feature>
<keyword evidence="4" id="KW-0997">Cell inner membrane</keyword>
<dbReference type="Pfam" id="PF12832">
    <property type="entry name" value="MFS_1_like"/>
    <property type="match status" value="1"/>
</dbReference>
<evidence type="ECO:0000256" key="2">
    <source>
        <dbReference type="ARBA" id="ARBA00022448"/>
    </source>
</evidence>
<evidence type="ECO:0000313" key="10">
    <source>
        <dbReference type="EMBL" id="QDP39027.1"/>
    </source>
</evidence>
<feature type="transmembrane region" description="Helical" evidence="8">
    <location>
        <begin position="12"/>
        <end position="32"/>
    </location>
</feature>
<dbReference type="Gene3D" id="1.20.1250.20">
    <property type="entry name" value="MFS general substrate transporter like domains"/>
    <property type="match status" value="2"/>
</dbReference>
<organism evidence="10 11">
    <name type="scientific">Radiobacillus deserti</name>
    <dbReference type="NCBI Taxonomy" id="2594883"/>
    <lineage>
        <taxon>Bacteria</taxon>
        <taxon>Bacillati</taxon>
        <taxon>Bacillota</taxon>
        <taxon>Bacilli</taxon>
        <taxon>Bacillales</taxon>
        <taxon>Bacillaceae</taxon>
        <taxon>Radiobacillus</taxon>
    </lineage>
</organism>
<feature type="transmembrane region" description="Helical" evidence="8">
    <location>
        <begin position="237"/>
        <end position="259"/>
    </location>
</feature>
<dbReference type="PANTHER" id="PTHR23522">
    <property type="entry name" value="BLL5896 PROTEIN"/>
    <property type="match status" value="1"/>
</dbReference>
<dbReference type="GO" id="GO:0030395">
    <property type="term" value="F:lactose binding"/>
    <property type="evidence" value="ECO:0007669"/>
    <property type="project" value="TreeGrafter"/>
</dbReference>
<feature type="transmembrane region" description="Helical" evidence="8">
    <location>
        <begin position="73"/>
        <end position="89"/>
    </location>
</feature>
<dbReference type="PANTHER" id="PTHR23522:SF10">
    <property type="entry name" value="3-PHENYLPROPIONIC ACID TRANSPORTER-RELATED"/>
    <property type="match status" value="1"/>
</dbReference>
<accession>A0A516KCE2</accession>
<feature type="transmembrane region" description="Helical" evidence="8">
    <location>
        <begin position="95"/>
        <end position="114"/>
    </location>
</feature>
<dbReference type="GO" id="GO:0015528">
    <property type="term" value="F:lactose:proton symporter activity"/>
    <property type="evidence" value="ECO:0007669"/>
    <property type="project" value="TreeGrafter"/>
</dbReference>
<feature type="transmembrane region" description="Helical" evidence="8">
    <location>
        <begin position="159"/>
        <end position="179"/>
    </location>
</feature>
<feature type="transmembrane region" description="Helical" evidence="8">
    <location>
        <begin position="200"/>
        <end position="217"/>
    </location>
</feature>
<keyword evidence="11" id="KW-1185">Reference proteome</keyword>
<gene>
    <name evidence="10" type="ORF">FN924_01635</name>
</gene>
<feature type="transmembrane region" description="Helical" evidence="8">
    <location>
        <begin position="356"/>
        <end position="379"/>
    </location>
</feature>
<dbReference type="RefSeq" id="WP_143891777.1">
    <property type="nucleotide sequence ID" value="NZ_CP041666.1"/>
</dbReference>